<evidence type="ECO:0000313" key="4">
    <source>
        <dbReference type="Proteomes" id="UP000694044"/>
    </source>
</evidence>
<dbReference type="Proteomes" id="UP000694044">
    <property type="component" value="Unassembled WGS sequence"/>
</dbReference>
<accession>A0A8T1W3R8</accession>
<feature type="compositionally biased region" description="Acidic residues" evidence="2">
    <location>
        <begin position="592"/>
        <end position="612"/>
    </location>
</feature>
<keyword evidence="4" id="KW-1185">Reference proteome</keyword>
<protein>
    <submittedName>
        <fullName evidence="3">Axonemal dynein light chain domain-containing protein 1</fullName>
    </submittedName>
</protein>
<feature type="region of interest" description="Disordered" evidence="2">
    <location>
        <begin position="589"/>
        <end position="612"/>
    </location>
</feature>
<evidence type="ECO:0000313" key="3">
    <source>
        <dbReference type="EMBL" id="KAG7386763.1"/>
    </source>
</evidence>
<dbReference type="AlphaFoldDB" id="A0A8T1W3R8"/>
<keyword evidence="1" id="KW-0175">Coiled coil</keyword>
<feature type="region of interest" description="Disordered" evidence="2">
    <location>
        <begin position="464"/>
        <end position="496"/>
    </location>
</feature>
<feature type="region of interest" description="Disordered" evidence="2">
    <location>
        <begin position="294"/>
        <end position="333"/>
    </location>
</feature>
<organism evidence="3 4">
    <name type="scientific">Phytophthora pseudosyringae</name>
    <dbReference type="NCBI Taxonomy" id="221518"/>
    <lineage>
        <taxon>Eukaryota</taxon>
        <taxon>Sar</taxon>
        <taxon>Stramenopiles</taxon>
        <taxon>Oomycota</taxon>
        <taxon>Peronosporomycetes</taxon>
        <taxon>Peronosporales</taxon>
        <taxon>Peronosporaceae</taxon>
        <taxon>Phytophthora</taxon>
    </lineage>
</organism>
<dbReference type="PANTHER" id="PTHR23052:SF1">
    <property type="entry name" value="AXONEMAL DYNEIN LIGHT CHAIN DOMAIN-CONTAINING PROTEIN 1"/>
    <property type="match status" value="1"/>
</dbReference>
<dbReference type="OrthoDB" id="1927454at2759"/>
<feature type="compositionally biased region" description="Acidic residues" evidence="2">
    <location>
        <begin position="304"/>
        <end position="313"/>
    </location>
</feature>
<gene>
    <name evidence="3" type="primary">AXDND1</name>
    <name evidence="3" type="ORF">PHYPSEUDO_015271</name>
</gene>
<feature type="compositionally biased region" description="Basic and acidic residues" evidence="2">
    <location>
        <begin position="294"/>
        <end position="303"/>
    </location>
</feature>
<evidence type="ECO:0000256" key="2">
    <source>
        <dbReference type="SAM" id="MobiDB-lite"/>
    </source>
</evidence>
<sequence>MLPPLTLGDSKGGFFLRKRVDGGGESTGSKQKSFKTIRPSPRASIHVPTPRTSRTNEGDDDFAASSSSTRPDLSEISMIPREFFVVETNAVLLPQDYPPNQFKSSLNAQGQWETVVFPALTPHNRQQVLYLRQTLDKMRATMPQFDGKSEGDGPEAETGAERRRLMIEYTSQETQIYSYCFHELARQIKCICKEQSELLHEIRERYDAAAARLIDQLKILGQQNNQQQDHVAELGAQLQHALDEKRQLAQRIEELEHQVKSGPPVAAAQEAFRLRKLKFRAKRLGRSEEELDKDLYDEKHSEDSESGIDEEETEWRRQRDAASVCRPSISSKHDSTKELNLAATRVQAAFQKYQARKEQTRVTIRVEKQAAAMDIQRSYRGFRDRQLALHRRAIMRTIMRRREENAAVELMQANVRSYLLNRRRSAKLKLSAMTTLKLPDDSDEVPETAPVPVVAEDPVPATEEVAPAPENNDENVTKGDLQAGKESEGGAKPNPRQALMRLLTTFRELASVISTFHRGEDQSVKSEDTLTAVESAGSYEDPRVLPPRPLSAAPSELFDDEDVELFQQTMQEAQALVGSLHVVLGTVAEEKSESDDGELSSDGSDSDLDSDDAAQLDSLDDLARQAQSDRDESNTEAQLADADSKYDANAFDVFDDNALNIPFGERDAMRLQNYAELHLDDSLWSSATYYPASREDMAEAEALLALALASREQRKRLVSLKQFISDMYDTIVGKLTELPPRRLAEMLASRCHLALSFSEWREQRAQLFSRAVGADQPGEQAAIPALTFSIEQLTREHFRCRLGLPQLIDAAVASLVESVEDFAAIDPDVKRFHEFLSKERSEEELIFCCMCRYLCARRLTSDESPAGTAGSSSHRQPIFHPVTMREIIDVPHVLELAKVLFRVEDESAIVESDAPLTEVENSVYRQYLPTNGYHQFEAIVSSFFVDADSQAAAVSSITEGEDQTPASACRRPDGAPRRASAMLRPTNYNQFHAKQYNAQAARSPIVRHQQPSFPPPATVPRWVYLEEVLALLIKYRGEMNHFHLFSYWVQELFGLATSSAPATQRPGKWLDDTAFVETLAPLSLGPTERELRNIFHNSLRQRGLQAFMPVRVFTSVALLLLRNGLLSVSIYAPMQKTPGGGRRGGARQRSLSIREENEDKEWQALALKWRTQESQFEAAIEAIYHDPLSPVDGASSDKTRAAHALQLLQLRQELYDLFASRSGRGRDLRRALDIYGILVTERLARVGGDTRLLDAQLGASPSLGAWSTTTD</sequence>
<dbReference type="PROSITE" id="PS50096">
    <property type="entry name" value="IQ"/>
    <property type="match status" value="2"/>
</dbReference>
<dbReference type="EMBL" id="JAGDFM010000093">
    <property type="protein sequence ID" value="KAG7386763.1"/>
    <property type="molecule type" value="Genomic_DNA"/>
</dbReference>
<feature type="region of interest" description="Disordered" evidence="2">
    <location>
        <begin position="1"/>
        <end position="71"/>
    </location>
</feature>
<name>A0A8T1W3R8_9STRA</name>
<feature type="region of interest" description="Disordered" evidence="2">
    <location>
        <begin position="535"/>
        <end position="554"/>
    </location>
</feature>
<feature type="coiled-coil region" evidence="1">
    <location>
        <begin position="231"/>
        <end position="258"/>
    </location>
</feature>
<proteinExistence type="predicted"/>
<dbReference type="InterPro" id="IPR052845">
    <property type="entry name" value="Axonemal_dynein_LC_domain"/>
</dbReference>
<feature type="region of interest" description="Disordered" evidence="2">
    <location>
        <begin position="957"/>
        <end position="977"/>
    </location>
</feature>
<reference evidence="3" key="1">
    <citation type="submission" date="2021-02" db="EMBL/GenBank/DDBJ databases">
        <authorList>
            <person name="Palmer J.M."/>
        </authorList>
    </citation>
    <scope>NUCLEOTIDE SEQUENCE</scope>
    <source>
        <strain evidence="3">SCRP734</strain>
    </source>
</reference>
<evidence type="ECO:0000256" key="1">
    <source>
        <dbReference type="SAM" id="Coils"/>
    </source>
</evidence>
<comment type="caution">
    <text evidence="3">The sequence shown here is derived from an EMBL/GenBank/DDBJ whole genome shotgun (WGS) entry which is preliminary data.</text>
</comment>
<dbReference type="PANTHER" id="PTHR23052">
    <property type="entry name" value="AXONEMAL DYNEIN LIGHT CHAIN DOMAIN-CONTAINING PROTEIN 1"/>
    <property type="match status" value="1"/>
</dbReference>